<keyword evidence="3 8" id="KW-0813">Transport</keyword>
<dbReference type="InterPro" id="IPR000425">
    <property type="entry name" value="MIP"/>
</dbReference>
<keyword evidence="5 9" id="KW-1133">Transmembrane helix</keyword>
<accession>A0A3P6QWE1</accession>
<feature type="transmembrane region" description="Helical" evidence="9">
    <location>
        <begin position="48"/>
        <end position="66"/>
    </location>
</feature>
<dbReference type="GO" id="GO:0016323">
    <property type="term" value="C:basolateral plasma membrane"/>
    <property type="evidence" value="ECO:0007669"/>
    <property type="project" value="TreeGrafter"/>
</dbReference>
<dbReference type="Pfam" id="PF00230">
    <property type="entry name" value="MIP"/>
    <property type="match status" value="1"/>
</dbReference>
<dbReference type="SUPFAM" id="SSF81338">
    <property type="entry name" value="Aquaporin-like"/>
    <property type="match status" value="1"/>
</dbReference>
<dbReference type="GO" id="GO:0015250">
    <property type="term" value="F:water channel activity"/>
    <property type="evidence" value="ECO:0007669"/>
    <property type="project" value="TreeGrafter"/>
</dbReference>
<evidence type="ECO:0000313" key="11">
    <source>
        <dbReference type="Proteomes" id="UP000271889"/>
    </source>
</evidence>
<evidence type="ECO:0000256" key="7">
    <source>
        <dbReference type="ARBA" id="ARBA00045280"/>
    </source>
</evidence>
<comment type="similarity">
    <text evidence="2 8">Belongs to the MIP/aquaporin (TC 1.A.8) family.</text>
</comment>
<protein>
    <recommendedName>
        <fullName evidence="12">Aquaporin</fullName>
    </recommendedName>
</protein>
<evidence type="ECO:0000256" key="4">
    <source>
        <dbReference type="ARBA" id="ARBA00022692"/>
    </source>
</evidence>
<dbReference type="GO" id="GO:0015254">
    <property type="term" value="F:glycerol channel activity"/>
    <property type="evidence" value="ECO:0007669"/>
    <property type="project" value="TreeGrafter"/>
</dbReference>
<evidence type="ECO:0000256" key="5">
    <source>
        <dbReference type="ARBA" id="ARBA00022989"/>
    </source>
</evidence>
<dbReference type="Gene3D" id="1.20.1080.10">
    <property type="entry name" value="Glycerol uptake facilitator protein"/>
    <property type="match status" value="1"/>
</dbReference>
<gene>
    <name evidence="10" type="ORF">CGOC_LOCUS934</name>
</gene>
<dbReference type="InterPro" id="IPR023271">
    <property type="entry name" value="Aquaporin-like"/>
</dbReference>
<sequence>MATAGIFSTYPKPYLTVVGGMIDQIFGTVMLCMGVATIVDKRNGIPQFLQPGCIGFLLVGIGMAFGHNSGYAINPARDLGPRLFTLCAGYGWEVFSYRDYCWFWIPIVGPMIGGVIGAWLYEFVIGFHLPDLPDIEMDTVCE</sequence>
<keyword evidence="4 8" id="KW-0812">Transmembrane</keyword>
<feature type="transmembrane region" description="Helical" evidence="9">
    <location>
        <begin position="14"/>
        <end position="36"/>
    </location>
</feature>
<comment type="function">
    <text evidence="7">Aquaglyceroporin that may modulate the water content and osmolytes during anhydrobiosis.</text>
</comment>
<keyword evidence="6 9" id="KW-0472">Membrane</keyword>
<evidence type="ECO:0000256" key="8">
    <source>
        <dbReference type="RuleBase" id="RU000477"/>
    </source>
</evidence>
<evidence type="ECO:0000256" key="1">
    <source>
        <dbReference type="ARBA" id="ARBA00004141"/>
    </source>
</evidence>
<dbReference type="EMBL" id="UYRV01001507">
    <property type="protein sequence ID" value="VDK47093.1"/>
    <property type="molecule type" value="Genomic_DNA"/>
</dbReference>
<evidence type="ECO:0000256" key="9">
    <source>
        <dbReference type="SAM" id="Phobius"/>
    </source>
</evidence>
<dbReference type="Proteomes" id="UP000271889">
    <property type="component" value="Unassembled WGS sequence"/>
</dbReference>
<evidence type="ECO:0000313" key="10">
    <source>
        <dbReference type="EMBL" id="VDK47093.1"/>
    </source>
</evidence>
<organism evidence="10 11">
    <name type="scientific">Cylicostephanus goldi</name>
    <name type="common">Nematode worm</name>
    <dbReference type="NCBI Taxonomy" id="71465"/>
    <lineage>
        <taxon>Eukaryota</taxon>
        <taxon>Metazoa</taxon>
        <taxon>Ecdysozoa</taxon>
        <taxon>Nematoda</taxon>
        <taxon>Chromadorea</taxon>
        <taxon>Rhabditida</taxon>
        <taxon>Rhabditina</taxon>
        <taxon>Rhabditomorpha</taxon>
        <taxon>Strongyloidea</taxon>
        <taxon>Strongylidae</taxon>
        <taxon>Cylicostephanus</taxon>
    </lineage>
</organism>
<reference evidence="10 11" key="1">
    <citation type="submission" date="2018-11" db="EMBL/GenBank/DDBJ databases">
        <authorList>
            <consortium name="Pathogen Informatics"/>
        </authorList>
    </citation>
    <scope>NUCLEOTIDE SEQUENCE [LARGE SCALE GENOMIC DNA]</scope>
</reference>
<dbReference type="InterPro" id="IPR050363">
    <property type="entry name" value="MIP/Aquaporin"/>
</dbReference>
<evidence type="ECO:0000256" key="2">
    <source>
        <dbReference type="ARBA" id="ARBA00006175"/>
    </source>
</evidence>
<comment type="subcellular location">
    <subcellularLocation>
        <location evidence="1">Membrane</location>
        <topology evidence="1">Multi-pass membrane protein</topology>
    </subcellularLocation>
</comment>
<dbReference type="OrthoDB" id="3222at2759"/>
<name>A0A3P6QWE1_CYLGO</name>
<proteinExistence type="inferred from homology"/>
<keyword evidence="11" id="KW-1185">Reference proteome</keyword>
<evidence type="ECO:0000256" key="6">
    <source>
        <dbReference type="ARBA" id="ARBA00023136"/>
    </source>
</evidence>
<evidence type="ECO:0000256" key="3">
    <source>
        <dbReference type="ARBA" id="ARBA00022448"/>
    </source>
</evidence>
<evidence type="ECO:0008006" key="12">
    <source>
        <dbReference type="Google" id="ProtNLM"/>
    </source>
</evidence>
<dbReference type="PANTHER" id="PTHR43829:SF27">
    <property type="entry name" value="AQUAPORIN-3"/>
    <property type="match status" value="1"/>
</dbReference>
<dbReference type="PRINTS" id="PR00783">
    <property type="entry name" value="MINTRINSICP"/>
</dbReference>
<dbReference type="PANTHER" id="PTHR43829">
    <property type="entry name" value="AQUAPORIN OR AQUAGLYCEROPORIN RELATED"/>
    <property type="match status" value="1"/>
</dbReference>
<dbReference type="AlphaFoldDB" id="A0A3P6QWE1"/>
<feature type="transmembrane region" description="Helical" evidence="9">
    <location>
        <begin position="102"/>
        <end position="121"/>
    </location>
</feature>